<evidence type="ECO:0000256" key="3">
    <source>
        <dbReference type="ARBA" id="ARBA00022692"/>
    </source>
</evidence>
<feature type="transmembrane region" description="Helical" evidence="6">
    <location>
        <begin position="42"/>
        <end position="62"/>
    </location>
</feature>
<dbReference type="CDD" id="cd02435">
    <property type="entry name" value="CCC1"/>
    <property type="match status" value="1"/>
</dbReference>
<proteinExistence type="inferred from homology"/>
<dbReference type="GO" id="GO:0012505">
    <property type="term" value="C:endomembrane system"/>
    <property type="evidence" value="ECO:0007669"/>
    <property type="project" value="UniProtKB-SubCell"/>
</dbReference>
<evidence type="ECO:0000256" key="6">
    <source>
        <dbReference type="SAM" id="Phobius"/>
    </source>
</evidence>
<dbReference type="GO" id="GO:0005384">
    <property type="term" value="F:manganese ion transmembrane transporter activity"/>
    <property type="evidence" value="ECO:0007669"/>
    <property type="project" value="InterPro"/>
</dbReference>
<keyword evidence="3 6" id="KW-0812">Transmembrane</keyword>
<sequence>MSSLLPLFFKRTSRESEPLIDNQDSRPHNETHFESPEILRDIVIGLSDGLTVPFALAAGLASTGKSDFVVLGGIAELISGAISMGLGGYLAARSEADHYYTERRREETEVEESEEEEIQEIIDILEPYGLDRQSLAPVIEKLRANPEKFVDFMMRFELNLEKPDPRRSWISALTIGFSYFVGGLIPLLPYLFFDSTQIGLIWSSIVTLICLLIFGYAKSYYVAPERAGWNAIQTALVGAAAAGFAYAVIYAIGD</sequence>
<dbReference type="AlphaFoldDB" id="A0A9N9C6R7"/>
<keyword evidence="4 6" id="KW-1133">Transmembrane helix</keyword>
<feature type="transmembrane region" description="Helical" evidence="6">
    <location>
        <begin position="169"/>
        <end position="192"/>
    </location>
</feature>
<dbReference type="InterPro" id="IPR008217">
    <property type="entry name" value="Ccc1_fam"/>
</dbReference>
<evidence type="ECO:0000256" key="1">
    <source>
        <dbReference type="ARBA" id="ARBA00004127"/>
    </source>
</evidence>
<comment type="caution">
    <text evidence="7">The sequence shown here is derived from an EMBL/GenBank/DDBJ whole genome shotgun (WGS) entry which is preliminary data.</text>
</comment>
<feature type="transmembrane region" description="Helical" evidence="6">
    <location>
        <begin position="198"/>
        <end position="217"/>
    </location>
</feature>
<evidence type="ECO:0000256" key="4">
    <source>
        <dbReference type="ARBA" id="ARBA00022989"/>
    </source>
</evidence>
<evidence type="ECO:0000313" key="7">
    <source>
        <dbReference type="EMBL" id="CAG8589157.1"/>
    </source>
</evidence>
<evidence type="ECO:0000256" key="5">
    <source>
        <dbReference type="ARBA" id="ARBA00023136"/>
    </source>
</evidence>
<dbReference type="GO" id="GO:0030026">
    <property type="term" value="P:intracellular manganese ion homeostasis"/>
    <property type="evidence" value="ECO:0007669"/>
    <property type="project" value="InterPro"/>
</dbReference>
<dbReference type="Proteomes" id="UP000789739">
    <property type="component" value="Unassembled WGS sequence"/>
</dbReference>
<organism evidence="7 8">
    <name type="scientific">Paraglomus brasilianum</name>
    <dbReference type="NCBI Taxonomy" id="144538"/>
    <lineage>
        <taxon>Eukaryota</taxon>
        <taxon>Fungi</taxon>
        <taxon>Fungi incertae sedis</taxon>
        <taxon>Mucoromycota</taxon>
        <taxon>Glomeromycotina</taxon>
        <taxon>Glomeromycetes</taxon>
        <taxon>Paraglomerales</taxon>
        <taxon>Paraglomeraceae</taxon>
        <taxon>Paraglomus</taxon>
    </lineage>
</organism>
<dbReference type="OrthoDB" id="73465at2759"/>
<reference evidence="7" key="1">
    <citation type="submission" date="2021-06" db="EMBL/GenBank/DDBJ databases">
        <authorList>
            <person name="Kallberg Y."/>
            <person name="Tangrot J."/>
            <person name="Rosling A."/>
        </authorList>
    </citation>
    <scope>NUCLEOTIDE SEQUENCE</scope>
    <source>
        <strain evidence="7">BR232B</strain>
    </source>
</reference>
<name>A0A9N9C6R7_9GLOM</name>
<evidence type="ECO:0000313" key="8">
    <source>
        <dbReference type="Proteomes" id="UP000789739"/>
    </source>
</evidence>
<keyword evidence="5 6" id="KW-0472">Membrane</keyword>
<dbReference type="Pfam" id="PF01988">
    <property type="entry name" value="VIT1"/>
    <property type="match status" value="1"/>
</dbReference>
<gene>
    <name evidence="7" type="ORF">PBRASI_LOCUS7032</name>
</gene>
<dbReference type="PANTHER" id="PTHR31851">
    <property type="entry name" value="FE(2+)/MN(2+) TRANSPORTER PCL1"/>
    <property type="match status" value="1"/>
</dbReference>
<evidence type="ECO:0000256" key="2">
    <source>
        <dbReference type="ARBA" id="ARBA00007049"/>
    </source>
</evidence>
<protein>
    <submittedName>
        <fullName evidence="7">8971_t:CDS:1</fullName>
    </submittedName>
</protein>
<keyword evidence="8" id="KW-1185">Reference proteome</keyword>
<accession>A0A9N9C6R7</accession>
<dbReference type="EMBL" id="CAJVPI010001015">
    <property type="protein sequence ID" value="CAG8589157.1"/>
    <property type="molecule type" value="Genomic_DNA"/>
</dbReference>
<feature type="transmembrane region" description="Helical" evidence="6">
    <location>
        <begin position="68"/>
        <end position="92"/>
    </location>
</feature>
<feature type="transmembrane region" description="Helical" evidence="6">
    <location>
        <begin position="229"/>
        <end position="252"/>
    </location>
</feature>
<comment type="subcellular location">
    <subcellularLocation>
        <location evidence="1">Endomembrane system</location>
        <topology evidence="1">Multi-pass membrane protein</topology>
    </subcellularLocation>
</comment>
<comment type="similarity">
    <text evidence="2">Belongs to the CCC1 family.</text>
</comment>